<name>A0AAW1XJG6_RUBAR</name>
<dbReference type="EMBL" id="JBEDUW010000003">
    <property type="protein sequence ID" value="KAK9936953.1"/>
    <property type="molecule type" value="Genomic_DNA"/>
</dbReference>
<accession>A0AAW1XJG6</accession>
<organism evidence="1 2">
    <name type="scientific">Rubus argutus</name>
    <name type="common">Southern blackberry</name>
    <dbReference type="NCBI Taxonomy" id="59490"/>
    <lineage>
        <taxon>Eukaryota</taxon>
        <taxon>Viridiplantae</taxon>
        <taxon>Streptophyta</taxon>
        <taxon>Embryophyta</taxon>
        <taxon>Tracheophyta</taxon>
        <taxon>Spermatophyta</taxon>
        <taxon>Magnoliopsida</taxon>
        <taxon>eudicotyledons</taxon>
        <taxon>Gunneridae</taxon>
        <taxon>Pentapetalae</taxon>
        <taxon>rosids</taxon>
        <taxon>fabids</taxon>
        <taxon>Rosales</taxon>
        <taxon>Rosaceae</taxon>
        <taxon>Rosoideae</taxon>
        <taxon>Rosoideae incertae sedis</taxon>
        <taxon>Rubus</taxon>
    </lineage>
</organism>
<proteinExistence type="predicted"/>
<evidence type="ECO:0000313" key="2">
    <source>
        <dbReference type="Proteomes" id="UP001457282"/>
    </source>
</evidence>
<gene>
    <name evidence="1" type="ORF">M0R45_013772</name>
</gene>
<protein>
    <submittedName>
        <fullName evidence="1">Uncharacterized protein</fullName>
    </submittedName>
</protein>
<dbReference type="Proteomes" id="UP001457282">
    <property type="component" value="Unassembled WGS sequence"/>
</dbReference>
<dbReference type="AlphaFoldDB" id="A0AAW1XJG6"/>
<reference evidence="1 2" key="1">
    <citation type="journal article" date="2023" name="G3 (Bethesda)">
        <title>A chromosome-length genome assembly and annotation of blackberry (Rubus argutus, cv. 'Hillquist').</title>
        <authorList>
            <person name="Bruna T."/>
            <person name="Aryal R."/>
            <person name="Dudchenko O."/>
            <person name="Sargent D.J."/>
            <person name="Mead D."/>
            <person name="Buti M."/>
            <person name="Cavallini A."/>
            <person name="Hytonen T."/>
            <person name="Andres J."/>
            <person name="Pham M."/>
            <person name="Weisz D."/>
            <person name="Mascagni F."/>
            <person name="Usai G."/>
            <person name="Natali L."/>
            <person name="Bassil N."/>
            <person name="Fernandez G.E."/>
            <person name="Lomsadze A."/>
            <person name="Armour M."/>
            <person name="Olukolu B."/>
            <person name="Poorten T."/>
            <person name="Britton C."/>
            <person name="Davik J."/>
            <person name="Ashrafi H."/>
            <person name="Aiden E.L."/>
            <person name="Borodovsky M."/>
            <person name="Worthington M."/>
        </authorList>
    </citation>
    <scope>NUCLEOTIDE SEQUENCE [LARGE SCALE GENOMIC DNA]</scope>
    <source>
        <strain evidence="1">PI 553951</strain>
    </source>
</reference>
<comment type="caution">
    <text evidence="1">The sequence shown here is derived from an EMBL/GenBank/DDBJ whole genome shotgun (WGS) entry which is preliminary data.</text>
</comment>
<keyword evidence="2" id="KW-1185">Reference proteome</keyword>
<sequence length="100" mass="10775">MFIINQITQPPPPSLEACGGHFHQPDAGKPIRKLVLSAPSSLQPTVSLPRFHRRRCPAQLPMPPFHRARALKLLYISNLVAAQSTAAIIDPSGSVVSSSS</sequence>
<evidence type="ECO:0000313" key="1">
    <source>
        <dbReference type="EMBL" id="KAK9936953.1"/>
    </source>
</evidence>